<comment type="caution">
    <text evidence="2">The sequence shown here is derived from an EMBL/GenBank/DDBJ whole genome shotgun (WGS) entry which is preliminary data.</text>
</comment>
<dbReference type="EMBL" id="WMIB01000004">
    <property type="protein sequence ID" value="MTH53008.1"/>
    <property type="molecule type" value="Genomic_DNA"/>
</dbReference>
<dbReference type="RefSeq" id="WP_155111549.1">
    <property type="nucleotide sequence ID" value="NZ_WMIB01000004.1"/>
</dbReference>
<dbReference type="Proteomes" id="UP000434639">
    <property type="component" value="Unassembled WGS sequence"/>
</dbReference>
<feature type="coiled-coil region" evidence="1">
    <location>
        <begin position="50"/>
        <end position="85"/>
    </location>
</feature>
<evidence type="ECO:0000313" key="3">
    <source>
        <dbReference type="Proteomes" id="UP000434639"/>
    </source>
</evidence>
<reference evidence="2 3" key="1">
    <citation type="journal article" date="2017" name="Int. J. Syst. Evol. Microbiol.">
        <title>Bacillus mangrovi sp. nov., isolated from a sediment sample from a mangrove forest.</title>
        <authorList>
            <person name="Gupta V."/>
            <person name="Singh P.K."/>
            <person name="Korpole S."/>
            <person name="Tanuku N.R.S."/>
            <person name="Pinnaka A.K."/>
        </authorList>
    </citation>
    <scope>NUCLEOTIDE SEQUENCE [LARGE SCALE GENOMIC DNA]</scope>
    <source>
        <strain evidence="2 3">KCTC 33872</strain>
    </source>
</reference>
<proteinExistence type="predicted"/>
<dbReference type="OrthoDB" id="9912311at2"/>
<evidence type="ECO:0000313" key="2">
    <source>
        <dbReference type="EMBL" id="MTH53008.1"/>
    </source>
</evidence>
<name>A0A7X2V4G7_9BACI</name>
<gene>
    <name evidence="2" type="ORF">GKZ89_06255</name>
</gene>
<keyword evidence="1" id="KW-0175">Coiled coil</keyword>
<accession>A0A7X2V4G7</accession>
<evidence type="ECO:0000256" key="1">
    <source>
        <dbReference type="SAM" id="Coils"/>
    </source>
</evidence>
<organism evidence="2 3">
    <name type="scientific">Metabacillus mangrovi</name>
    <dbReference type="NCBI Taxonomy" id="1491830"/>
    <lineage>
        <taxon>Bacteria</taxon>
        <taxon>Bacillati</taxon>
        <taxon>Bacillota</taxon>
        <taxon>Bacilli</taxon>
        <taxon>Bacillales</taxon>
        <taxon>Bacillaceae</taxon>
        <taxon>Metabacillus</taxon>
    </lineage>
</organism>
<sequence length="86" mass="9812">MLSKLKNPIDPPASEAAVLLYKSTKIEEFIGLFPRTSSTLKTCHQSLPYMKEAVTDLAQTEKELMQLSMELKDELKDTLRSLERLQ</sequence>
<protein>
    <submittedName>
        <fullName evidence="2">Uncharacterized protein</fullName>
    </submittedName>
</protein>
<keyword evidence="3" id="KW-1185">Reference proteome</keyword>
<dbReference type="AlphaFoldDB" id="A0A7X2V4G7"/>